<dbReference type="EMBL" id="QRNS01000051">
    <property type="protein sequence ID" value="RHK59564.1"/>
    <property type="molecule type" value="Genomic_DNA"/>
</dbReference>
<keyword evidence="1" id="KW-0813">Transport</keyword>
<proteinExistence type="predicted"/>
<comment type="caution">
    <text evidence="5">The sequence shown here is derived from an EMBL/GenBank/DDBJ whole genome shotgun (WGS) entry which is preliminary data.</text>
</comment>
<dbReference type="Proteomes" id="UP000284152">
    <property type="component" value="Unassembled WGS sequence"/>
</dbReference>
<dbReference type="InterPro" id="IPR027417">
    <property type="entry name" value="P-loop_NTPase"/>
</dbReference>
<feature type="domain" description="ABC transporter" evidence="4">
    <location>
        <begin position="17"/>
        <end position="114"/>
    </location>
</feature>
<sequence>MLELKKINLSTGNQQVLTDICVTFEKGKIYGLLGPNGSGKTTLFKTILELTKYTGEIHSLDTEKYGMLIEYPGFYENLTIIENMKLHAKYLHVKDSESIKEILEKIDLWEKKRQKRYLNFH</sequence>
<keyword evidence="3 5" id="KW-0067">ATP-binding</keyword>
<dbReference type="GO" id="GO:0005524">
    <property type="term" value="F:ATP binding"/>
    <property type="evidence" value="ECO:0007669"/>
    <property type="project" value="UniProtKB-KW"/>
</dbReference>
<name>A0A415H171_9FIRM</name>
<dbReference type="AlphaFoldDB" id="A0A415H171"/>
<accession>A0A415H171</accession>
<evidence type="ECO:0000259" key="4">
    <source>
        <dbReference type="Pfam" id="PF00005"/>
    </source>
</evidence>
<dbReference type="Gene3D" id="3.40.50.300">
    <property type="entry name" value="P-loop containing nucleotide triphosphate hydrolases"/>
    <property type="match status" value="1"/>
</dbReference>
<keyword evidence="2" id="KW-0547">Nucleotide-binding</keyword>
<evidence type="ECO:0000256" key="3">
    <source>
        <dbReference type="ARBA" id="ARBA00022840"/>
    </source>
</evidence>
<dbReference type="GO" id="GO:0016887">
    <property type="term" value="F:ATP hydrolysis activity"/>
    <property type="evidence" value="ECO:0007669"/>
    <property type="project" value="InterPro"/>
</dbReference>
<dbReference type="PANTHER" id="PTHR42939:SF1">
    <property type="entry name" value="ABC TRANSPORTER ATP-BINDING PROTEIN ALBC-RELATED"/>
    <property type="match status" value="1"/>
</dbReference>
<dbReference type="InterPro" id="IPR051782">
    <property type="entry name" value="ABC_Transporter_VariousFunc"/>
</dbReference>
<dbReference type="SUPFAM" id="SSF52540">
    <property type="entry name" value="P-loop containing nucleoside triphosphate hydrolases"/>
    <property type="match status" value="1"/>
</dbReference>
<organism evidence="5 6">
    <name type="scientific">Dorea formicigenerans</name>
    <dbReference type="NCBI Taxonomy" id="39486"/>
    <lineage>
        <taxon>Bacteria</taxon>
        <taxon>Bacillati</taxon>
        <taxon>Bacillota</taxon>
        <taxon>Clostridia</taxon>
        <taxon>Lachnospirales</taxon>
        <taxon>Lachnospiraceae</taxon>
        <taxon>Dorea</taxon>
    </lineage>
</organism>
<dbReference type="Pfam" id="PF00005">
    <property type="entry name" value="ABC_tran"/>
    <property type="match status" value="1"/>
</dbReference>
<evidence type="ECO:0000256" key="1">
    <source>
        <dbReference type="ARBA" id="ARBA00022448"/>
    </source>
</evidence>
<reference evidence="5 6" key="1">
    <citation type="submission" date="2018-08" db="EMBL/GenBank/DDBJ databases">
        <title>A genome reference for cultivated species of the human gut microbiota.</title>
        <authorList>
            <person name="Zou Y."/>
            <person name="Xue W."/>
            <person name="Luo G."/>
        </authorList>
    </citation>
    <scope>NUCLEOTIDE SEQUENCE [LARGE SCALE GENOMIC DNA]</scope>
    <source>
        <strain evidence="5 6">AF42-21</strain>
    </source>
</reference>
<protein>
    <submittedName>
        <fullName evidence="5">ATP-binding cassette domain-containing protein</fullName>
    </submittedName>
</protein>
<evidence type="ECO:0000313" key="5">
    <source>
        <dbReference type="EMBL" id="RHK59564.1"/>
    </source>
</evidence>
<gene>
    <name evidence="5" type="ORF">DW054_15985</name>
</gene>
<dbReference type="PANTHER" id="PTHR42939">
    <property type="entry name" value="ABC TRANSPORTER ATP-BINDING PROTEIN ALBC-RELATED"/>
    <property type="match status" value="1"/>
</dbReference>
<evidence type="ECO:0000313" key="6">
    <source>
        <dbReference type="Proteomes" id="UP000284152"/>
    </source>
</evidence>
<dbReference type="InterPro" id="IPR003439">
    <property type="entry name" value="ABC_transporter-like_ATP-bd"/>
</dbReference>
<evidence type="ECO:0000256" key="2">
    <source>
        <dbReference type="ARBA" id="ARBA00022741"/>
    </source>
</evidence>